<comment type="caution">
    <text evidence="1">The sequence shown here is derived from an EMBL/GenBank/DDBJ whole genome shotgun (WGS) entry which is preliminary data.</text>
</comment>
<dbReference type="Proteomes" id="UP001501725">
    <property type="component" value="Unassembled WGS sequence"/>
</dbReference>
<reference evidence="2" key="1">
    <citation type="journal article" date="2019" name="Int. J. Syst. Evol. Microbiol.">
        <title>The Global Catalogue of Microorganisms (GCM) 10K type strain sequencing project: providing services to taxonomists for standard genome sequencing and annotation.</title>
        <authorList>
            <consortium name="The Broad Institute Genomics Platform"/>
            <consortium name="The Broad Institute Genome Sequencing Center for Infectious Disease"/>
            <person name="Wu L."/>
            <person name="Ma J."/>
        </authorList>
    </citation>
    <scope>NUCLEOTIDE SEQUENCE [LARGE SCALE GENOMIC DNA]</scope>
    <source>
        <strain evidence="2">JCM 17919</strain>
    </source>
</reference>
<evidence type="ECO:0008006" key="3">
    <source>
        <dbReference type="Google" id="ProtNLM"/>
    </source>
</evidence>
<dbReference type="EMBL" id="BAABGY010000001">
    <property type="protein sequence ID" value="GAA4317549.1"/>
    <property type="molecule type" value="Genomic_DNA"/>
</dbReference>
<proteinExistence type="predicted"/>
<evidence type="ECO:0000313" key="2">
    <source>
        <dbReference type="Proteomes" id="UP001501725"/>
    </source>
</evidence>
<dbReference type="RefSeq" id="WP_345252642.1">
    <property type="nucleotide sequence ID" value="NZ_BAABGY010000001.1"/>
</dbReference>
<protein>
    <recommendedName>
        <fullName evidence="3">DUF4440 domain-containing protein</fullName>
    </recommendedName>
</protein>
<evidence type="ECO:0000313" key="1">
    <source>
        <dbReference type="EMBL" id="GAA4317549.1"/>
    </source>
</evidence>
<accession>A0ABP8G4V6</accession>
<organism evidence="1 2">
    <name type="scientific">Flaviaesturariibacter amylovorans</name>
    <dbReference type="NCBI Taxonomy" id="1084520"/>
    <lineage>
        <taxon>Bacteria</taxon>
        <taxon>Pseudomonadati</taxon>
        <taxon>Bacteroidota</taxon>
        <taxon>Chitinophagia</taxon>
        <taxon>Chitinophagales</taxon>
        <taxon>Chitinophagaceae</taxon>
        <taxon>Flaviaestuariibacter</taxon>
    </lineage>
</organism>
<name>A0ABP8G4V6_9BACT</name>
<gene>
    <name evidence="1" type="ORF">GCM10023184_01270</name>
</gene>
<sequence length="174" mass="19227">MIRIITILSFALLLLPLRGGAQPLPTRIKVQAMELATAVMQNDFAAFARRAHPNVIAFGGGAERVRTKMDSAHQKMKRMGAGFTRYSIGSPAPIVTHGKELQTLVPQSTTVRTPLGLMTVESTLVAISRNEGKDWMFLDTGVYGPRRLQEVLPDLSPQLVLPPRKKPRLEPFDK</sequence>
<keyword evidence="2" id="KW-1185">Reference proteome</keyword>